<name>A0AA39U9G1_9LECA</name>
<dbReference type="Gene3D" id="1.20.1440.110">
    <property type="entry name" value="acylaminoacyl peptidase"/>
    <property type="match status" value="1"/>
</dbReference>
<dbReference type="Proteomes" id="UP001166286">
    <property type="component" value="Unassembled WGS sequence"/>
</dbReference>
<gene>
    <name evidence="2" type="ORF">JMJ35_005889</name>
</gene>
<dbReference type="PANTHER" id="PTHR22946">
    <property type="entry name" value="DIENELACTONE HYDROLASE DOMAIN-CONTAINING PROTEIN-RELATED"/>
    <property type="match status" value="1"/>
</dbReference>
<sequence>MTNSSSNTVNYQLSADPEFAFVLETFLSLANGGGVSTGEVLRAASQIIPGEFESFYDEFKFLADQMYALGKSSDPRKHPVSVRNVMFRASSYYRAADFFLHGNQDDPRIYSLWDSQTAAFNQAISLLDIPGERVNVTTSNGFYVPVIFYKASRGRERRPTILVGNGYDGAQEDSYHMACTEILARDWNCATYEGPGQPTVRRDQKIGFINEWWNVVTPVVDYLDTRHDVDCEKLALVGISFGGSLAPIAASHEHRFKAIIANDGIYNLGQFVAAQFSPAIQELFASGNSTAYDAVINEIRTNATTSTEVRWFIDQGLFAFNTTSPFDWMTRFQAIGLEGLTDSITSPVFVGAGQDDDSTAGQPQMLADALGEKAHYVLFATDVGAGEHCQIGAWSQFAQSAFDWVATFF</sequence>
<dbReference type="SUPFAM" id="SSF53474">
    <property type="entry name" value="alpha/beta-Hydrolases"/>
    <property type="match status" value="1"/>
</dbReference>
<reference evidence="2" key="1">
    <citation type="submission" date="2023-03" db="EMBL/GenBank/DDBJ databases">
        <title>Complete genome of Cladonia borealis.</title>
        <authorList>
            <person name="Park H."/>
        </authorList>
    </citation>
    <scope>NUCLEOTIDE SEQUENCE</scope>
    <source>
        <strain evidence="2">ANT050790</strain>
    </source>
</reference>
<dbReference type="GO" id="GO:0006508">
    <property type="term" value="P:proteolysis"/>
    <property type="evidence" value="ECO:0007669"/>
    <property type="project" value="InterPro"/>
</dbReference>
<feature type="domain" description="Peptidase S9 prolyl oligopeptidase catalytic" evidence="1">
    <location>
        <begin position="219"/>
        <end position="285"/>
    </location>
</feature>
<evidence type="ECO:0000313" key="3">
    <source>
        <dbReference type="Proteomes" id="UP001166286"/>
    </source>
</evidence>
<accession>A0AA39U9G1</accession>
<proteinExistence type="predicted"/>
<dbReference type="Gene3D" id="3.40.50.1820">
    <property type="entry name" value="alpha/beta hydrolase"/>
    <property type="match status" value="1"/>
</dbReference>
<evidence type="ECO:0000259" key="1">
    <source>
        <dbReference type="Pfam" id="PF00326"/>
    </source>
</evidence>
<dbReference type="EMBL" id="JAFEKC020000013">
    <property type="protein sequence ID" value="KAK0511316.1"/>
    <property type="molecule type" value="Genomic_DNA"/>
</dbReference>
<dbReference type="InterPro" id="IPR029058">
    <property type="entry name" value="AB_hydrolase_fold"/>
</dbReference>
<dbReference type="InterPro" id="IPR050261">
    <property type="entry name" value="FrsA_esterase"/>
</dbReference>
<evidence type="ECO:0000313" key="2">
    <source>
        <dbReference type="EMBL" id="KAK0511316.1"/>
    </source>
</evidence>
<organism evidence="2 3">
    <name type="scientific">Cladonia borealis</name>
    <dbReference type="NCBI Taxonomy" id="184061"/>
    <lineage>
        <taxon>Eukaryota</taxon>
        <taxon>Fungi</taxon>
        <taxon>Dikarya</taxon>
        <taxon>Ascomycota</taxon>
        <taxon>Pezizomycotina</taxon>
        <taxon>Lecanoromycetes</taxon>
        <taxon>OSLEUM clade</taxon>
        <taxon>Lecanoromycetidae</taxon>
        <taxon>Lecanorales</taxon>
        <taxon>Lecanorineae</taxon>
        <taxon>Cladoniaceae</taxon>
        <taxon>Cladonia</taxon>
    </lineage>
</organism>
<dbReference type="PANTHER" id="PTHR22946:SF12">
    <property type="entry name" value="CONIDIAL PIGMENT BIOSYNTHESIS PROTEIN AYG1 (AFU_ORTHOLOGUE AFUA_2G17550)"/>
    <property type="match status" value="1"/>
</dbReference>
<dbReference type="GO" id="GO:0008236">
    <property type="term" value="F:serine-type peptidase activity"/>
    <property type="evidence" value="ECO:0007669"/>
    <property type="project" value="InterPro"/>
</dbReference>
<protein>
    <recommendedName>
        <fullName evidence="1">Peptidase S9 prolyl oligopeptidase catalytic domain-containing protein</fullName>
    </recommendedName>
</protein>
<dbReference type="InterPro" id="IPR001375">
    <property type="entry name" value="Peptidase_S9_cat"/>
</dbReference>
<dbReference type="AlphaFoldDB" id="A0AA39U9G1"/>
<keyword evidence="3" id="KW-1185">Reference proteome</keyword>
<dbReference type="Pfam" id="PF00326">
    <property type="entry name" value="Peptidase_S9"/>
    <property type="match status" value="1"/>
</dbReference>
<comment type="caution">
    <text evidence="2">The sequence shown here is derived from an EMBL/GenBank/DDBJ whole genome shotgun (WGS) entry which is preliminary data.</text>
</comment>